<feature type="non-terminal residue" evidence="3">
    <location>
        <position position="1"/>
    </location>
</feature>
<dbReference type="SMART" id="SM00028">
    <property type="entry name" value="TPR"/>
    <property type="match status" value="6"/>
</dbReference>
<dbReference type="PANTHER" id="PTHR44943">
    <property type="entry name" value="CELLULOSE SYNTHASE OPERON PROTEIN C"/>
    <property type="match status" value="1"/>
</dbReference>
<evidence type="ECO:0000256" key="1">
    <source>
        <dbReference type="ARBA" id="ARBA00022737"/>
    </source>
</evidence>
<dbReference type="SUPFAM" id="SSF46785">
    <property type="entry name" value="Winged helix' DNA-binding domain"/>
    <property type="match status" value="1"/>
</dbReference>
<accession>A0A0F9J180</accession>
<dbReference type="AlphaFoldDB" id="A0A0F9J180"/>
<protein>
    <submittedName>
        <fullName evidence="3">Uncharacterized protein</fullName>
    </submittedName>
</protein>
<dbReference type="InterPro" id="IPR011990">
    <property type="entry name" value="TPR-like_helical_dom_sf"/>
</dbReference>
<sequence>VYNNNYCKWSDFLGEPLSINQSSLSKNINLLMDNNLIRKENKEYRITQTGKSEYSEILKFYDLDRQSILDEESKRIKEITEKTVIFFDKYSIEDDNIKFRFLNNVLKLTYARVKSMLKSEEDFDKILLYLSINHPDKYPDYINASEFSKKYHIKRVTLEYYIEEITVNNIYPIKFFKLEVGDDDHYYYFQGDEYLEKILRAKVDNYITKYTYLKRLYGNNSKKIPSLNKENLIKTILDDISGSLFNNGLRDALKAFLPNYIKYLAYKVETKRKLVDELDKFEGIAWQNISEVFQTNQQMGSSRNYFSDFHLDPLILEIIISEYKSRIPLIFKKIQPFLDNKDYIKVLEIVDSLLNSNLDAIEIIILRAIILCYLNRNQDAIDFLESSIDSSEDYNEEHAYTSINFILAFGYMTQGKFEKALNISNDLLNTYPEHPLAHALKGALLGYNIIYVIDEKKAGDDIAFDEIDRAISLDQNNQNKARYNQLKANILLYLERNEDALEVIDDALILNPNQYDLYHTKIRILNSLNMFDEANELADIKMKEFPDQKEFFNDKVKTLKKLDKVEEGLELIEDLLKKNQDDFGLLNYKAYWLAHINKREEAIEVIQKLIKLAPKDGNYHDSYGEILMDFEEYEAAIIEFKKAIELDPHGWYTYQTYTKLGKTYKILGDYAAAEENLKKGKLSLNSCFCEFDTKKKWANYSQELLDEIKELKK</sequence>
<reference evidence="3" key="1">
    <citation type="journal article" date="2015" name="Nature">
        <title>Complex archaea that bridge the gap between prokaryotes and eukaryotes.</title>
        <authorList>
            <person name="Spang A."/>
            <person name="Saw J.H."/>
            <person name="Jorgensen S.L."/>
            <person name="Zaremba-Niedzwiedzka K."/>
            <person name="Martijn J."/>
            <person name="Lind A.E."/>
            <person name="van Eijk R."/>
            <person name="Schleper C."/>
            <person name="Guy L."/>
            <person name="Ettema T.J."/>
        </authorList>
    </citation>
    <scope>NUCLEOTIDE SEQUENCE</scope>
</reference>
<evidence type="ECO:0000313" key="3">
    <source>
        <dbReference type="EMBL" id="KKM63308.1"/>
    </source>
</evidence>
<gene>
    <name evidence="3" type="ORF">LCGC14_1512760</name>
</gene>
<dbReference type="Pfam" id="PF13181">
    <property type="entry name" value="TPR_8"/>
    <property type="match status" value="2"/>
</dbReference>
<dbReference type="InterPro" id="IPR036390">
    <property type="entry name" value="WH_DNA-bd_sf"/>
</dbReference>
<keyword evidence="1" id="KW-0677">Repeat</keyword>
<dbReference type="PANTHER" id="PTHR44943:SF8">
    <property type="entry name" value="TPR REPEAT-CONTAINING PROTEIN MJ0263"/>
    <property type="match status" value="1"/>
</dbReference>
<keyword evidence="2" id="KW-0802">TPR repeat</keyword>
<dbReference type="InterPro" id="IPR019734">
    <property type="entry name" value="TPR_rpt"/>
</dbReference>
<proteinExistence type="predicted"/>
<dbReference type="EMBL" id="LAZR01011123">
    <property type="protein sequence ID" value="KKM63308.1"/>
    <property type="molecule type" value="Genomic_DNA"/>
</dbReference>
<dbReference type="SUPFAM" id="SSF48452">
    <property type="entry name" value="TPR-like"/>
    <property type="match status" value="1"/>
</dbReference>
<dbReference type="InterPro" id="IPR051685">
    <property type="entry name" value="Ycf3/AcsC/BcsC/TPR_MFPF"/>
</dbReference>
<name>A0A0F9J180_9ZZZZ</name>
<organism evidence="3">
    <name type="scientific">marine sediment metagenome</name>
    <dbReference type="NCBI Taxonomy" id="412755"/>
    <lineage>
        <taxon>unclassified sequences</taxon>
        <taxon>metagenomes</taxon>
        <taxon>ecological metagenomes</taxon>
    </lineage>
</organism>
<dbReference type="PROSITE" id="PS50005">
    <property type="entry name" value="TPR"/>
    <property type="match status" value="1"/>
</dbReference>
<evidence type="ECO:0000256" key="2">
    <source>
        <dbReference type="ARBA" id="ARBA00022803"/>
    </source>
</evidence>
<dbReference type="Gene3D" id="1.25.40.10">
    <property type="entry name" value="Tetratricopeptide repeat domain"/>
    <property type="match status" value="3"/>
</dbReference>
<comment type="caution">
    <text evidence="3">The sequence shown here is derived from an EMBL/GenBank/DDBJ whole genome shotgun (WGS) entry which is preliminary data.</text>
</comment>